<sequence>MNNIAPILALSIAATCCLPASAQQLDVARFLKERGAESAELRQLARSPSQAVVPVATYYISMFRSDASKQLVAIASIANDGALKVEKDLSADINRAGATGDIRAARTALSQRLGALRNPPTRQ</sequence>
<name>A0A7X3K699_9BURK</name>
<proteinExistence type="predicted"/>
<evidence type="ECO:0000313" key="3">
    <source>
        <dbReference type="Proteomes" id="UP000443353"/>
    </source>
</evidence>
<dbReference type="AlphaFoldDB" id="A0A7X3K699"/>
<reference evidence="2 3" key="1">
    <citation type="submission" date="2019-12" db="EMBL/GenBank/DDBJ databases">
        <authorList>
            <person name="Li C."/>
            <person name="Zhao J."/>
        </authorList>
    </citation>
    <scope>NUCLEOTIDE SEQUENCE [LARGE SCALE GENOMIC DNA]</scope>
    <source>
        <strain evidence="2 3">NEAU-DD11</strain>
    </source>
</reference>
<evidence type="ECO:0000256" key="1">
    <source>
        <dbReference type="SAM" id="SignalP"/>
    </source>
</evidence>
<feature type="chain" id="PRO_5031265347" evidence="1">
    <location>
        <begin position="23"/>
        <end position="123"/>
    </location>
</feature>
<evidence type="ECO:0000313" key="2">
    <source>
        <dbReference type="EMBL" id="MVW59659.1"/>
    </source>
</evidence>
<accession>A0A7X3K699</accession>
<gene>
    <name evidence="2" type="ORF">GPY61_06925</name>
</gene>
<keyword evidence="1" id="KW-0732">Signal</keyword>
<protein>
    <submittedName>
        <fullName evidence="2">Uncharacterized protein</fullName>
    </submittedName>
</protein>
<dbReference type="EMBL" id="WSES01000002">
    <property type="protein sequence ID" value="MVW59659.1"/>
    <property type="molecule type" value="Genomic_DNA"/>
</dbReference>
<comment type="caution">
    <text evidence="2">The sequence shown here is derived from an EMBL/GenBank/DDBJ whole genome shotgun (WGS) entry which is preliminary data.</text>
</comment>
<dbReference type="RefSeq" id="WP_056125177.1">
    <property type="nucleotide sequence ID" value="NZ_WSES01000002.1"/>
</dbReference>
<organism evidence="2 3">
    <name type="scientific">Massilia cellulosiltytica</name>
    <dbReference type="NCBI Taxonomy" id="2683234"/>
    <lineage>
        <taxon>Bacteria</taxon>
        <taxon>Pseudomonadati</taxon>
        <taxon>Pseudomonadota</taxon>
        <taxon>Betaproteobacteria</taxon>
        <taxon>Burkholderiales</taxon>
        <taxon>Oxalobacteraceae</taxon>
        <taxon>Telluria group</taxon>
        <taxon>Massilia</taxon>
    </lineage>
</organism>
<dbReference type="Proteomes" id="UP000443353">
    <property type="component" value="Unassembled WGS sequence"/>
</dbReference>
<feature type="signal peptide" evidence="1">
    <location>
        <begin position="1"/>
        <end position="22"/>
    </location>
</feature>
<keyword evidence="3" id="KW-1185">Reference proteome</keyword>